<dbReference type="PIRSF" id="PIRSF012318">
    <property type="entry name" value="UCP012318"/>
    <property type="match status" value="1"/>
</dbReference>
<accession>B9L850</accession>
<dbReference type="EMBL" id="CP001279">
    <property type="protein sequence ID" value="ACM92257.1"/>
    <property type="molecule type" value="Genomic_DNA"/>
</dbReference>
<keyword evidence="2" id="KW-1185">Reference proteome</keyword>
<name>B9L850_NAUPA</name>
<evidence type="ECO:0000313" key="1">
    <source>
        <dbReference type="EMBL" id="ACM92257.1"/>
    </source>
</evidence>
<dbReference type="Proteomes" id="UP000000448">
    <property type="component" value="Chromosome"/>
</dbReference>
<organism evidence="1 2">
    <name type="scientific">Nautilia profundicola (strain ATCC BAA-1463 / DSM 18972 / AmH)</name>
    <dbReference type="NCBI Taxonomy" id="598659"/>
    <lineage>
        <taxon>Bacteria</taxon>
        <taxon>Pseudomonadati</taxon>
        <taxon>Campylobacterota</taxon>
        <taxon>Epsilonproteobacteria</taxon>
        <taxon>Nautiliales</taxon>
        <taxon>Nautiliaceae</taxon>
        <taxon>Nautilia</taxon>
    </lineage>
</organism>
<dbReference type="KEGG" id="nam:NAMH_0384"/>
<protein>
    <recommendedName>
        <fullName evidence="3">Ferritin-like domain-containing protein</fullName>
    </recommendedName>
</protein>
<dbReference type="RefSeq" id="WP_012663629.1">
    <property type="nucleotide sequence ID" value="NC_012115.1"/>
</dbReference>
<dbReference type="OrthoDB" id="9778629at2"/>
<dbReference type="InterPro" id="IPR011197">
    <property type="entry name" value="UCP012318"/>
</dbReference>
<evidence type="ECO:0008006" key="3">
    <source>
        <dbReference type="Google" id="ProtNLM"/>
    </source>
</evidence>
<dbReference type="PANTHER" id="PTHR42782:SF4">
    <property type="entry name" value="DUF455 DOMAIN-CONTAINING PROTEIN"/>
    <property type="match status" value="1"/>
</dbReference>
<dbReference type="STRING" id="598659.NAMH_0384"/>
<dbReference type="InterPro" id="IPR009078">
    <property type="entry name" value="Ferritin-like_SF"/>
</dbReference>
<dbReference type="eggNOG" id="COG2833">
    <property type="taxonomic scope" value="Bacteria"/>
</dbReference>
<sequence length="267" mass="31718">MSFYQNLEKIIECGDINKKFDMFYEIWNNKESLNFKTDKKPKLFEKPSYADFCEIVHPSRVPRRRGFDTNEKKAVLLHAIVHIEFSAIDLALDACYRFPNLPDEYYYDWLEVAEDEIRHFKMINTLLEKTGYKYGDFPVHNSLFEASQKTQDLLSRMAIIPRWYEAGGLDANEKIIKKLQKTKDPFAQEVIDALMIILKEEIPHVQKGDKWFKFECKRQNLEPIETYFKIVDNFFKDWKKKDLNVAARLKAGFTCKELKILNEKIEC</sequence>
<dbReference type="PANTHER" id="PTHR42782">
    <property type="entry name" value="SI:CH73-314G15.3"/>
    <property type="match status" value="1"/>
</dbReference>
<dbReference type="AlphaFoldDB" id="B9L850"/>
<proteinExistence type="predicted"/>
<reference evidence="1 2" key="1">
    <citation type="journal article" date="2009" name="PLoS Genet.">
        <title>Adaptations to submarine hydrothermal environments exemplified by the genome of Nautilia profundicola.</title>
        <authorList>
            <person name="Campbell B.J."/>
            <person name="Smith J.L."/>
            <person name="Hanson T.E."/>
            <person name="Klotz M.G."/>
            <person name="Stein L.Y."/>
            <person name="Lee C.K."/>
            <person name="Wu D."/>
            <person name="Robinson J.M."/>
            <person name="Khouri H.M."/>
            <person name="Eisen J.A."/>
            <person name="Cary S.C."/>
        </authorList>
    </citation>
    <scope>NUCLEOTIDE SEQUENCE [LARGE SCALE GENOMIC DNA]</scope>
    <source>
        <strain evidence="2">ATCC BAA-1463 / DSM 18972 / AmH</strain>
    </source>
</reference>
<dbReference type="SUPFAM" id="SSF47240">
    <property type="entry name" value="Ferritin-like"/>
    <property type="match status" value="1"/>
</dbReference>
<dbReference type="InterPro" id="IPR007402">
    <property type="entry name" value="DUF455"/>
</dbReference>
<dbReference type="HOGENOM" id="CLU_035354_0_0_7"/>
<evidence type="ECO:0000313" key="2">
    <source>
        <dbReference type="Proteomes" id="UP000000448"/>
    </source>
</evidence>
<dbReference type="CDD" id="cd00657">
    <property type="entry name" value="Ferritin_like"/>
    <property type="match status" value="1"/>
</dbReference>
<dbReference type="Pfam" id="PF04305">
    <property type="entry name" value="DUF455"/>
    <property type="match status" value="1"/>
</dbReference>
<gene>
    <name evidence="1" type="ordered locus">NAMH_0384</name>
</gene>